<protein>
    <recommendedName>
        <fullName evidence="3">Dipicolinate synthase subunit A</fullName>
    </recommendedName>
</protein>
<evidence type="ECO:0000313" key="2">
    <source>
        <dbReference type="Proteomes" id="UP000030437"/>
    </source>
</evidence>
<dbReference type="AlphaFoldDB" id="A0A0A3JHI3"/>
<reference evidence="1 2" key="1">
    <citation type="submission" date="2014-02" db="EMBL/GenBank/DDBJ databases">
        <title>Draft genome sequence of Lysinibacillus odysseyi NBRC 100172.</title>
        <authorList>
            <person name="Zhang F."/>
            <person name="Wang G."/>
            <person name="Zhang L."/>
        </authorList>
    </citation>
    <scope>NUCLEOTIDE SEQUENCE [LARGE SCALE GENOMIC DNA]</scope>
    <source>
        <strain evidence="1 2">NBRC 100172</strain>
    </source>
</reference>
<organism evidence="1 2">
    <name type="scientific">Lysinibacillus odysseyi 34hs-1 = NBRC 100172</name>
    <dbReference type="NCBI Taxonomy" id="1220589"/>
    <lineage>
        <taxon>Bacteria</taxon>
        <taxon>Bacillati</taxon>
        <taxon>Bacillota</taxon>
        <taxon>Bacilli</taxon>
        <taxon>Bacillales</taxon>
        <taxon>Bacillaceae</taxon>
        <taxon>Lysinibacillus</taxon>
    </lineage>
</organism>
<dbReference type="eggNOG" id="COG0169">
    <property type="taxonomic scope" value="Bacteria"/>
</dbReference>
<dbReference type="SUPFAM" id="SSF51735">
    <property type="entry name" value="NAD(P)-binding Rossmann-fold domains"/>
    <property type="match status" value="1"/>
</dbReference>
<accession>A0A0A3JHI3</accession>
<dbReference type="Gene3D" id="3.40.50.720">
    <property type="entry name" value="NAD(P)-binding Rossmann-like Domain"/>
    <property type="match status" value="1"/>
</dbReference>
<keyword evidence="2" id="KW-1185">Reference proteome</keyword>
<dbReference type="Proteomes" id="UP000030437">
    <property type="component" value="Unassembled WGS sequence"/>
</dbReference>
<comment type="caution">
    <text evidence="1">The sequence shown here is derived from an EMBL/GenBank/DDBJ whole genome shotgun (WGS) entry which is preliminary data.</text>
</comment>
<name>A0A0A3JHI3_9BACI</name>
<dbReference type="InterPro" id="IPR036291">
    <property type="entry name" value="NAD(P)-bd_dom_sf"/>
</dbReference>
<proteinExistence type="predicted"/>
<sequence>MTERWLVIGGDARMKELAKMISAPHRTVFYKNATAWDTGVNATVLDFGPDHIVMPIQPLEIEVPLLLGTKHVKFYAGRLTDEWRAMLKNERVIQYLENESFIWKNAALTAESFISYWYQKEWTMRGKHFIVTGFGRVAKLLAQALTGLHANVTIAVRSRPQRLEAELLGYDTICLQPEYIKDATALINTIPAQWLTQPFSDVIKMPIYDLASAPGCCYFVTRQDYIPLLALPGKYFAEDAANLLYDSIMEGCEC</sequence>
<dbReference type="STRING" id="1220589.CD32_06170"/>
<dbReference type="EMBL" id="JPVP01000051">
    <property type="protein sequence ID" value="KGR86472.1"/>
    <property type="molecule type" value="Genomic_DNA"/>
</dbReference>
<evidence type="ECO:0008006" key="3">
    <source>
        <dbReference type="Google" id="ProtNLM"/>
    </source>
</evidence>
<gene>
    <name evidence="1" type="ORF">CD32_06170</name>
</gene>
<dbReference type="OrthoDB" id="8840764at2"/>
<dbReference type="RefSeq" id="WP_036152388.1">
    <property type="nucleotide sequence ID" value="NZ_AVCX01000014.1"/>
</dbReference>
<evidence type="ECO:0000313" key="1">
    <source>
        <dbReference type="EMBL" id="KGR86472.1"/>
    </source>
</evidence>